<feature type="non-terminal residue" evidence="1">
    <location>
        <position position="1"/>
    </location>
</feature>
<dbReference type="InterPro" id="IPR036397">
    <property type="entry name" value="RNaseH_sf"/>
</dbReference>
<evidence type="ECO:0000313" key="1">
    <source>
        <dbReference type="EMBL" id="KIK79340.1"/>
    </source>
</evidence>
<dbReference type="GO" id="GO:0003676">
    <property type="term" value="F:nucleic acid binding"/>
    <property type="evidence" value="ECO:0007669"/>
    <property type="project" value="InterPro"/>
</dbReference>
<reference evidence="2" key="2">
    <citation type="submission" date="2015-01" db="EMBL/GenBank/DDBJ databases">
        <title>Evolutionary Origins and Diversification of the Mycorrhizal Mutualists.</title>
        <authorList>
            <consortium name="DOE Joint Genome Institute"/>
            <consortium name="Mycorrhizal Genomics Consortium"/>
            <person name="Kohler A."/>
            <person name="Kuo A."/>
            <person name="Nagy L.G."/>
            <person name="Floudas D."/>
            <person name="Copeland A."/>
            <person name="Barry K.W."/>
            <person name="Cichocki N."/>
            <person name="Veneault-Fourrey C."/>
            <person name="LaButti K."/>
            <person name="Lindquist E.A."/>
            <person name="Lipzen A."/>
            <person name="Lundell T."/>
            <person name="Morin E."/>
            <person name="Murat C."/>
            <person name="Riley R."/>
            <person name="Ohm R."/>
            <person name="Sun H."/>
            <person name="Tunlid A."/>
            <person name="Henrissat B."/>
            <person name="Grigoriev I.V."/>
            <person name="Hibbett D.S."/>
            <person name="Martin F."/>
        </authorList>
    </citation>
    <scope>NUCLEOTIDE SEQUENCE [LARGE SCALE GENOMIC DNA]</scope>
    <source>
        <strain evidence="2">Ve08.2h10</strain>
    </source>
</reference>
<dbReference type="OrthoDB" id="4843387at2759"/>
<keyword evidence="2" id="KW-1185">Reference proteome</keyword>
<proteinExistence type="predicted"/>
<gene>
    <name evidence="1" type="ORF">PAXRUDRAFT_119868</name>
</gene>
<evidence type="ECO:0000313" key="2">
    <source>
        <dbReference type="Proteomes" id="UP000054538"/>
    </source>
</evidence>
<name>A0A0D0DLU0_9AGAM</name>
<accession>A0A0D0DLU0</accession>
<reference evidence="1 2" key="1">
    <citation type="submission" date="2014-04" db="EMBL/GenBank/DDBJ databases">
        <authorList>
            <consortium name="DOE Joint Genome Institute"/>
            <person name="Kuo A."/>
            <person name="Kohler A."/>
            <person name="Jargeat P."/>
            <person name="Nagy L.G."/>
            <person name="Floudas D."/>
            <person name="Copeland A."/>
            <person name="Barry K.W."/>
            <person name="Cichocki N."/>
            <person name="Veneault-Fourrey C."/>
            <person name="LaButti K."/>
            <person name="Lindquist E.A."/>
            <person name="Lipzen A."/>
            <person name="Lundell T."/>
            <person name="Morin E."/>
            <person name="Murat C."/>
            <person name="Sun H."/>
            <person name="Tunlid A."/>
            <person name="Henrissat B."/>
            <person name="Grigoriev I.V."/>
            <person name="Hibbett D.S."/>
            <person name="Martin F."/>
            <person name="Nordberg H.P."/>
            <person name="Cantor M.N."/>
            <person name="Hua S.X."/>
        </authorList>
    </citation>
    <scope>NUCLEOTIDE SEQUENCE [LARGE SCALE GENOMIC DNA]</scope>
    <source>
        <strain evidence="1 2">Ve08.2h10</strain>
    </source>
</reference>
<dbReference type="Proteomes" id="UP000054538">
    <property type="component" value="Unassembled WGS sequence"/>
</dbReference>
<organism evidence="1 2">
    <name type="scientific">Paxillus rubicundulus Ve08.2h10</name>
    <dbReference type="NCBI Taxonomy" id="930991"/>
    <lineage>
        <taxon>Eukaryota</taxon>
        <taxon>Fungi</taxon>
        <taxon>Dikarya</taxon>
        <taxon>Basidiomycota</taxon>
        <taxon>Agaricomycotina</taxon>
        <taxon>Agaricomycetes</taxon>
        <taxon>Agaricomycetidae</taxon>
        <taxon>Boletales</taxon>
        <taxon>Paxilineae</taxon>
        <taxon>Paxillaceae</taxon>
        <taxon>Paxillus</taxon>
    </lineage>
</organism>
<dbReference type="EMBL" id="KN826305">
    <property type="protein sequence ID" value="KIK79340.1"/>
    <property type="molecule type" value="Genomic_DNA"/>
</dbReference>
<dbReference type="Gene3D" id="3.30.420.10">
    <property type="entry name" value="Ribonuclease H-like superfamily/Ribonuclease H"/>
    <property type="match status" value="1"/>
</dbReference>
<sequence>KKKGEGLNAREVKGTVKFRGGSLMIWGCIGEVEGRMDAEQYMTILEQGFLKSMEKSRISECDTIF</sequence>
<dbReference type="HOGENOM" id="CLU_033666_15_1_1"/>
<feature type="non-terminal residue" evidence="1">
    <location>
        <position position="65"/>
    </location>
</feature>
<dbReference type="AlphaFoldDB" id="A0A0D0DLU0"/>
<dbReference type="InParanoid" id="A0A0D0DLU0"/>
<protein>
    <submittedName>
        <fullName evidence="1">Uncharacterized protein</fullName>
    </submittedName>
</protein>